<evidence type="ECO:0000313" key="2">
    <source>
        <dbReference type="Proteomes" id="UP001221328"/>
    </source>
</evidence>
<proteinExistence type="predicted"/>
<dbReference type="Gene3D" id="1.10.600.10">
    <property type="entry name" value="Farnesyl Diphosphate Synthase"/>
    <property type="match status" value="1"/>
</dbReference>
<dbReference type="RefSeq" id="WP_272175800.1">
    <property type="nucleotide sequence ID" value="NZ_JAQOSK010000006.1"/>
</dbReference>
<evidence type="ECO:0000313" key="1">
    <source>
        <dbReference type="EMBL" id="MDC2956303.1"/>
    </source>
</evidence>
<dbReference type="Proteomes" id="UP001221328">
    <property type="component" value="Unassembled WGS sequence"/>
</dbReference>
<reference evidence="1 2" key="1">
    <citation type="journal article" date="2015" name="Int. J. Syst. Evol. Microbiol.">
        <title>Streptomyces gilvifuscus sp. nov., an actinomycete that produces antibacterial compounds isolated from soil.</title>
        <authorList>
            <person name="Nguyen T.M."/>
            <person name="Kim J."/>
        </authorList>
    </citation>
    <scope>NUCLEOTIDE SEQUENCE [LARGE SCALE GENOMIC DNA]</scope>
    <source>
        <strain evidence="1 2">T113</strain>
    </source>
</reference>
<protein>
    <submittedName>
        <fullName evidence="1">Terpene synthase family protein</fullName>
    </submittedName>
</protein>
<comment type="caution">
    <text evidence="1">The sequence shown here is derived from an EMBL/GenBank/DDBJ whole genome shotgun (WGS) entry which is preliminary data.</text>
</comment>
<dbReference type="SUPFAM" id="SSF48576">
    <property type="entry name" value="Terpenoid synthases"/>
    <property type="match status" value="1"/>
</dbReference>
<sequence>MNEQPGDSLSTPSLWCPIPSRIHPRRASVTEFQLEWSVRHRLVGSDAESARLAAADIAGLAARFVPRATPAGARTMAALLTLTFVIDDLNDEGRLRGRPEEFARYASALSRALDGGPLGEPAEPTVRALHDIGRRLGHSMSPGLRARLVRDFRVTLAAEVRESTHNVRRLPPDLDTYVRNRLATTWVLPLTDLAAAVDGAEPAPADLDRPEVRALTEMTGLILGWDNDICGYAKDRRKGVVDVNNLPDVLARTTGAGPAEALAQAVAMRDRVLEHWLGLRDQVNDTASPALAGHLANLASMIRGHLDWAATCPRHTVPHGGSVIRISPTRPAHDLSDPDPLKIPSIAWWGRLSGRVAG</sequence>
<organism evidence="1 2">
    <name type="scientific">Streptomyces gilvifuscus</name>
    <dbReference type="NCBI Taxonomy" id="1550617"/>
    <lineage>
        <taxon>Bacteria</taxon>
        <taxon>Bacillati</taxon>
        <taxon>Actinomycetota</taxon>
        <taxon>Actinomycetes</taxon>
        <taxon>Kitasatosporales</taxon>
        <taxon>Streptomycetaceae</taxon>
        <taxon>Streptomyces</taxon>
    </lineage>
</organism>
<accession>A0ABT5FUT5</accession>
<name>A0ABT5FUT5_9ACTN</name>
<gene>
    <name evidence="1" type="ORF">PO587_17685</name>
</gene>
<keyword evidence="2" id="KW-1185">Reference proteome</keyword>
<dbReference type="InterPro" id="IPR008949">
    <property type="entry name" value="Isoprenoid_synthase_dom_sf"/>
</dbReference>
<dbReference type="Pfam" id="PF19086">
    <property type="entry name" value="Terpene_syn_C_2"/>
    <property type="match status" value="1"/>
</dbReference>
<dbReference type="EMBL" id="JAQOSK010000006">
    <property type="protein sequence ID" value="MDC2956303.1"/>
    <property type="molecule type" value="Genomic_DNA"/>
</dbReference>